<dbReference type="GeneID" id="96738784"/>
<dbReference type="RefSeq" id="WP_010193314.1">
    <property type="nucleotide sequence ID" value="NZ_CP020880.1"/>
</dbReference>
<dbReference type="Proteomes" id="UP000324517">
    <property type="component" value="Unassembled WGS sequence"/>
</dbReference>
<evidence type="ECO:0000313" key="2">
    <source>
        <dbReference type="EMBL" id="ART76382.1"/>
    </source>
</evidence>
<dbReference type="SUPFAM" id="SSF55315">
    <property type="entry name" value="L30e-like"/>
    <property type="match status" value="1"/>
</dbReference>
<organism evidence="3 6">
    <name type="scientific">Sutcliffiella horikoshii</name>
    <dbReference type="NCBI Taxonomy" id="79883"/>
    <lineage>
        <taxon>Bacteria</taxon>
        <taxon>Bacillati</taxon>
        <taxon>Bacillota</taxon>
        <taxon>Bacilli</taxon>
        <taxon>Bacillales</taxon>
        <taxon>Bacillaceae</taxon>
        <taxon>Sutcliffiella</taxon>
    </lineage>
</organism>
<feature type="domain" description="Ribosomal protein eL8/eL30/eS12/Gadd45" evidence="1">
    <location>
        <begin position="7"/>
        <end position="94"/>
    </location>
</feature>
<evidence type="ECO:0000313" key="3">
    <source>
        <dbReference type="EMBL" id="TYS61644.1"/>
    </source>
</evidence>
<dbReference type="KEGG" id="bhk:B4U37_10160"/>
<accession>A0A1Y0CMI4</accession>
<name>A0A1Y0CMI4_9BACI</name>
<sequence length="99" mass="10970">MNNQWLSIVGLATRARKTITGEELVIKEVRAGKAKLVLLASDASANTMKKLQDKCTYYNVPIRTVDDRYELGRAIGKDARVSVAILDEGFAKKLLSMLD</sequence>
<dbReference type="EMBL" id="CP020880">
    <property type="protein sequence ID" value="ART76382.1"/>
    <property type="molecule type" value="Genomic_DNA"/>
</dbReference>
<keyword evidence="2" id="KW-0687">Ribonucleoprotein</keyword>
<dbReference type="GO" id="GO:0005840">
    <property type="term" value="C:ribosome"/>
    <property type="evidence" value="ECO:0007669"/>
    <property type="project" value="UniProtKB-KW"/>
</dbReference>
<dbReference type="InterPro" id="IPR029064">
    <property type="entry name" value="Ribosomal_eL30-like_sf"/>
</dbReference>
<proteinExistence type="predicted"/>
<evidence type="ECO:0000259" key="1">
    <source>
        <dbReference type="Pfam" id="PF01248"/>
    </source>
</evidence>
<dbReference type="Proteomes" id="UP000323393">
    <property type="component" value="Unassembled WGS sequence"/>
</dbReference>
<evidence type="ECO:0000313" key="4">
    <source>
        <dbReference type="EMBL" id="TYS72883.1"/>
    </source>
</evidence>
<evidence type="ECO:0000313" key="5">
    <source>
        <dbReference type="Proteomes" id="UP000195573"/>
    </source>
</evidence>
<protein>
    <submittedName>
        <fullName evidence="2">50S ribosomal protein L7</fullName>
    </submittedName>
    <submittedName>
        <fullName evidence="3">YlxQ family RNA-binding protein</fullName>
    </submittedName>
</protein>
<dbReference type="AlphaFoldDB" id="A0A1Y0CMI4"/>
<dbReference type="OrthoDB" id="9794863at2"/>
<gene>
    <name evidence="2" type="ORF">B4U37_10160</name>
    <name evidence="3" type="ORF">FZC74_05025</name>
    <name evidence="4" type="ORF">FZC75_07355</name>
</gene>
<keyword evidence="5" id="KW-1185">Reference proteome</keyword>
<dbReference type="EMBL" id="VTEU01000001">
    <property type="protein sequence ID" value="TYS61644.1"/>
    <property type="molecule type" value="Genomic_DNA"/>
</dbReference>
<dbReference type="Pfam" id="PF01248">
    <property type="entry name" value="Ribosomal_L7Ae"/>
    <property type="match status" value="1"/>
</dbReference>
<keyword evidence="2" id="KW-0689">Ribosomal protein</keyword>
<dbReference type="Gene3D" id="3.30.1330.30">
    <property type="match status" value="1"/>
</dbReference>
<dbReference type="EMBL" id="VTET01000003">
    <property type="protein sequence ID" value="TYS72883.1"/>
    <property type="molecule type" value="Genomic_DNA"/>
</dbReference>
<reference evidence="2 5" key="1">
    <citation type="submission" date="2017-04" db="EMBL/GenBank/DDBJ databases">
        <title>Complete Genome Sequence of the Bacillus horikoshii 20a strain from Cuatro Cienegas, Coahuila, Mexico.</title>
        <authorList>
            <person name="Zarza E."/>
            <person name="Alcaraz L.D."/>
            <person name="Aguilar-Salinas B."/>
            <person name="Islas A."/>
            <person name="Olmedo-Alvarez G."/>
        </authorList>
    </citation>
    <scope>NUCLEOTIDE SEQUENCE [LARGE SCALE GENOMIC DNA]</scope>
    <source>
        <strain evidence="2 5">20a</strain>
    </source>
</reference>
<reference evidence="6 7" key="2">
    <citation type="submission" date="2019-08" db="EMBL/GenBank/DDBJ databases">
        <title>Bacillus genomes from the desert of Cuatro Cienegas, Coahuila.</title>
        <authorList>
            <person name="Olmedo-Alvarez G."/>
        </authorList>
    </citation>
    <scope>NUCLEOTIDE SEQUENCE [LARGE SCALE GENOMIC DNA]</scope>
    <source>
        <strain evidence="3 6">CH88_3T</strain>
        <strain evidence="4 7">CH98b_3T</strain>
    </source>
</reference>
<dbReference type="Proteomes" id="UP000195573">
    <property type="component" value="Chromosome"/>
</dbReference>
<evidence type="ECO:0000313" key="6">
    <source>
        <dbReference type="Proteomes" id="UP000323393"/>
    </source>
</evidence>
<evidence type="ECO:0000313" key="7">
    <source>
        <dbReference type="Proteomes" id="UP000324517"/>
    </source>
</evidence>
<dbReference type="NCBIfam" id="NF005825">
    <property type="entry name" value="PRK07714.1"/>
    <property type="match status" value="1"/>
</dbReference>
<dbReference type="InterPro" id="IPR004038">
    <property type="entry name" value="Ribosomal_eL8/eL30/eS12/Gad45"/>
</dbReference>